<evidence type="ECO:0000256" key="2">
    <source>
        <dbReference type="HAMAP-Rule" id="MF_00048"/>
    </source>
</evidence>
<dbReference type="NCBIfam" id="TIGR00252">
    <property type="entry name" value="YraN family protein"/>
    <property type="match status" value="1"/>
</dbReference>
<accession>A0ABT5CZW9</accession>
<dbReference type="EMBL" id="JAQNDM010000001">
    <property type="protein sequence ID" value="MDC0706969.1"/>
    <property type="molecule type" value="Genomic_DNA"/>
</dbReference>
<sequence length="128" mass="14466">MGQGAGVGVDRRAYGNEAEALAARFLEQRGYRIRARNFRCRYGELDVVAELGETVCFVEVRMRSSAVWGDPSHTVSFSKQRRVVKAALHYLFAHELRNRMMRFDVISVVGHGEQAHLEHLPDAFDAGM</sequence>
<dbReference type="SUPFAM" id="SSF52980">
    <property type="entry name" value="Restriction endonuclease-like"/>
    <property type="match status" value="1"/>
</dbReference>
<dbReference type="PANTHER" id="PTHR34039">
    <property type="entry name" value="UPF0102 PROTEIN YRAN"/>
    <property type="match status" value="1"/>
</dbReference>
<reference evidence="3 4" key="1">
    <citation type="submission" date="2022-11" db="EMBL/GenBank/DDBJ databases">
        <title>Minimal conservation of predation-associated metabolite biosynthetic gene clusters underscores biosynthetic potential of Myxococcota including descriptions for ten novel species: Archangium lansinium sp. nov., Myxococcus landrumus sp. nov., Nannocystis bai.</title>
        <authorList>
            <person name="Ahearne A."/>
            <person name="Stevens C."/>
            <person name="Dowd S."/>
        </authorList>
    </citation>
    <scope>NUCLEOTIDE SEQUENCE [LARGE SCALE GENOMIC DNA]</scope>
    <source>
        <strain evidence="3 4">NCWAL01</strain>
    </source>
</reference>
<evidence type="ECO:0000313" key="4">
    <source>
        <dbReference type="Proteomes" id="UP001221838"/>
    </source>
</evidence>
<proteinExistence type="inferred from homology"/>
<dbReference type="Gene3D" id="3.40.1350.10">
    <property type="match status" value="1"/>
</dbReference>
<dbReference type="NCBIfam" id="NF009154">
    <property type="entry name" value="PRK12497.3-3"/>
    <property type="match status" value="1"/>
</dbReference>
<dbReference type="NCBIfam" id="NF009150">
    <property type="entry name" value="PRK12497.1-3"/>
    <property type="match status" value="1"/>
</dbReference>
<dbReference type="RefSeq" id="WP_272134125.1">
    <property type="nucleotide sequence ID" value="NZ_JAQNDM010000001.1"/>
</dbReference>
<evidence type="ECO:0000313" key="3">
    <source>
        <dbReference type="EMBL" id="MDC0706969.1"/>
    </source>
</evidence>
<dbReference type="PANTHER" id="PTHR34039:SF1">
    <property type="entry name" value="UPF0102 PROTEIN YRAN"/>
    <property type="match status" value="1"/>
</dbReference>
<keyword evidence="4" id="KW-1185">Reference proteome</keyword>
<name>A0ABT5CZW9_9BACT</name>
<evidence type="ECO:0000256" key="1">
    <source>
        <dbReference type="ARBA" id="ARBA00006738"/>
    </source>
</evidence>
<comment type="similarity">
    <text evidence="1 2">Belongs to the UPF0102 family.</text>
</comment>
<dbReference type="Pfam" id="PF02021">
    <property type="entry name" value="UPF0102"/>
    <property type="match status" value="1"/>
</dbReference>
<dbReference type="HAMAP" id="MF_00048">
    <property type="entry name" value="UPF0102"/>
    <property type="match status" value="1"/>
</dbReference>
<comment type="caution">
    <text evidence="3">The sequence shown here is derived from an EMBL/GenBank/DDBJ whole genome shotgun (WGS) entry which is preliminary data.</text>
</comment>
<dbReference type="CDD" id="cd20736">
    <property type="entry name" value="PoNe_Nuclease"/>
    <property type="match status" value="1"/>
</dbReference>
<dbReference type="InterPro" id="IPR011856">
    <property type="entry name" value="tRNA_endonuc-like_dom_sf"/>
</dbReference>
<dbReference type="InterPro" id="IPR003509">
    <property type="entry name" value="UPF0102_YraN-like"/>
</dbReference>
<dbReference type="InterPro" id="IPR011335">
    <property type="entry name" value="Restrct_endonuc-II-like"/>
</dbReference>
<dbReference type="Proteomes" id="UP001221838">
    <property type="component" value="Unassembled WGS sequence"/>
</dbReference>
<protein>
    <recommendedName>
        <fullName evidence="2">UPF0102 protein POL68_00645</fullName>
    </recommendedName>
</protein>
<gene>
    <name evidence="3" type="ORF">POL68_00645</name>
</gene>
<organism evidence="3 4">
    <name type="scientific">Stigmatella ashevillensis</name>
    <dbReference type="NCBI Taxonomy" id="2995309"/>
    <lineage>
        <taxon>Bacteria</taxon>
        <taxon>Pseudomonadati</taxon>
        <taxon>Myxococcota</taxon>
        <taxon>Myxococcia</taxon>
        <taxon>Myxococcales</taxon>
        <taxon>Cystobacterineae</taxon>
        <taxon>Archangiaceae</taxon>
        <taxon>Stigmatella</taxon>
    </lineage>
</organism>